<dbReference type="InterPro" id="IPR050744">
    <property type="entry name" value="AI-2_Isomerase_LsrG"/>
</dbReference>
<dbReference type="EMBL" id="RDQJ01000014">
    <property type="protein sequence ID" value="RMX11669.1"/>
    <property type="molecule type" value="Genomic_DNA"/>
</dbReference>
<gene>
    <name evidence="2" type="ORF">EBQ34_09905</name>
</gene>
<dbReference type="PANTHER" id="PTHR33336:SF15">
    <property type="entry name" value="ABM DOMAIN-CONTAINING PROTEIN"/>
    <property type="match status" value="1"/>
</dbReference>
<organism evidence="2 3">
    <name type="scientific">Vandammella animalimorsus</name>
    <dbReference type="NCBI Taxonomy" id="2029117"/>
    <lineage>
        <taxon>Bacteria</taxon>
        <taxon>Pseudomonadati</taxon>
        <taxon>Pseudomonadota</taxon>
        <taxon>Betaproteobacteria</taxon>
        <taxon>Burkholderiales</taxon>
        <taxon>Comamonadaceae</taxon>
        <taxon>Vandammella</taxon>
    </lineage>
</organism>
<dbReference type="PANTHER" id="PTHR33336">
    <property type="entry name" value="QUINOL MONOOXYGENASE YGIN-RELATED"/>
    <property type="match status" value="1"/>
</dbReference>
<proteinExistence type="predicted"/>
<comment type="caution">
    <text evidence="2">The sequence shown here is derived from an EMBL/GenBank/DDBJ whole genome shotgun (WGS) entry which is preliminary data.</text>
</comment>
<name>A0A3M6R9P7_9BURK</name>
<dbReference type="AlphaFoldDB" id="A0A3M6R9P7"/>
<dbReference type="GO" id="GO:0003824">
    <property type="term" value="F:catalytic activity"/>
    <property type="evidence" value="ECO:0007669"/>
    <property type="project" value="TreeGrafter"/>
</dbReference>
<dbReference type="InterPro" id="IPR011008">
    <property type="entry name" value="Dimeric_a/b-barrel"/>
</dbReference>
<evidence type="ECO:0000313" key="3">
    <source>
        <dbReference type="Proteomes" id="UP000275180"/>
    </source>
</evidence>
<evidence type="ECO:0000259" key="1">
    <source>
        <dbReference type="PROSITE" id="PS51725"/>
    </source>
</evidence>
<reference evidence="2 3" key="1">
    <citation type="submission" date="2018-10" db="EMBL/GenBank/DDBJ databases">
        <title>Comamonadaceae CDC group NO-1 genome sequencing and assembly.</title>
        <authorList>
            <person name="Bernier A.-M."/>
            <person name="Bernard K."/>
        </authorList>
    </citation>
    <scope>NUCLEOTIDE SEQUENCE [LARGE SCALE GENOMIC DNA]</scope>
    <source>
        <strain evidence="2 3">NML180582</strain>
    </source>
</reference>
<dbReference type="OrthoDB" id="9801400at2"/>
<evidence type="ECO:0000313" key="2">
    <source>
        <dbReference type="EMBL" id="RMX11669.1"/>
    </source>
</evidence>
<dbReference type="PROSITE" id="PS51725">
    <property type="entry name" value="ABM"/>
    <property type="match status" value="1"/>
</dbReference>
<dbReference type="Gene3D" id="3.30.70.100">
    <property type="match status" value="1"/>
</dbReference>
<accession>A0A3M6R9P7</accession>
<dbReference type="InterPro" id="IPR007138">
    <property type="entry name" value="ABM_dom"/>
</dbReference>
<sequence length="101" mass="11427">MFAPGYYVTAELRVKNPEQVMQARKALALLADKTLHEAGCSIFTVHQDAAEPTRFLLWERFDDEAAFKQHFLEAHTQDYLALDLTEVVQYWVSDVVAPAGA</sequence>
<dbReference type="Proteomes" id="UP000275180">
    <property type="component" value="Unassembled WGS sequence"/>
</dbReference>
<dbReference type="SUPFAM" id="SSF54909">
    <property type="entry name" value="Dimeric alpha+beta barrel"/>
    <property type="match status" value="1"/>
</dbReference>
<protein>
    <submittedName>
        <fullName evidence="2">Carboxymuconolactone decarboxylase</fullName>
    </submittedName>
</protein>
<dbReference type="Pfam" id="PF03992">
    <property type="entry name" value="ABM"/>
    <property type="match status" value="1"/>
</dbReference>
<feature type="domain" description="ABM" evidence="1">
    <location>
        <begin position="6"/>
        <end position="96"/>
    </location>
</feature>